<feature type="region of interest" description="Disordered" evidence="1">
    <location>
        <begin position="156"/>
        <end position="181"/>
    </location>
</feature>
<protein>
    <submittedName>
        <fullName evidence="2">HEAT repeat domain-containing protein</fullName>
    </submittedName>
</protein>
<feature type="region of interest" description="Disordered" evidence="1">
    <location>
        <begin position="1"/>
        <end position="38"/>
    </location>
</feature>
<dbReference type="InterPro" id="IPR011989">
    <property type="entry name" value="ARM-like"/>
</dbReference>
<evidence type="ECO:0000313" key="3">
    <source>
        <dbReference type="Proteomes" id="UP001281203"/>
    </source>
</evidence>
<dbReference type="PANTHER" id="PTHR12697">
    <property type="entry name" value="PBS LYASE HEAT-LIKE PROTEIN"/>
    <property type="match status" value="1"/>
</dbReference>
<dbReference type="Gene3D" id="1.25.10.10">
    <property type="entry name" value="Leucine-rich Repeat Variant"/>
    <property type="match status" value="2"/>
</dbReference>
<dbReference type="SUPFAM" id="SSF48371">
    <property type="entry name" value="ARM repeat"/>
    <property type="match status" value="2"/>
</dbReference>
<dbReference type="SMART" id="SM00567">
    <property type="entry name" value="EZ_HEAT"/>
    <property type="match status" value="3"/>
</dbReference>
<evidence type="ECO:0000313" key="2">
    <source>
        <dbReference type="EMBL" id="MDV2480457.1"/>
    </source>
</evidence>
<dbReference type="PANTHER" id="PTHR12697:SF5">
    <property type="entry name" value="DEOXYHYPUSINE HYDROXYLASE"/>
    <property type="match status" value="1"/>
</dbReference>
<keyword evidence="3" id="KW-1185">Reference proteome</keyword>
<gene>
    <name evidence="2" type="ORF">F8E02_00225</name>
</gene>
<name>A0ABU3WXC9_9EURY</name>
<proteinExistence type="predicted"/>
<reference evidence="2 3" key="1">
    <citation type="submission" date="2019-10" db="EMBL/GenBank/DDBJ databases">
        <title>Isolation and characterization of Methanoculleus sp. Wushi-C6 from a hot spring well.</title>
        <authorList>
            <person name="Chen S.-C."/>
            <person name="Lan Z.-H."/>
            <person name="You Y.-T."/>
            <person name="Lai M.-C."/>
        </authorList>
    </citation>
    <scope>NUCLEOTIDE SEQUENCE [LARGE SCALE GENOMIC DNA]</scope>
    <source>
        <strain evidence="2 3">Wushi-C6</strain>
    </source>
</reference>
<accession>A0ABU3WXC9</accession>
<evidence type="ECO:0000256" key="1">
    <source>
        <dbReference type="SAM" id="MobiDB-lite"/>
    </source>
</evidence>
<feature type="compositionally biased region" description="Basic and acidic residues" evidence="1">
    <location>
        <begin position="259"/>
        <end position="277"/>
    </location>
</feature>
<dbReference type="RefSeq" id="WP_317063396.1">
    <property type="nucleotide sequence ID" value="NZ_WBKO01000001.1"/>
</dbReference>
<dbReference type="InterPro" id="IPR004155">
    <property type="entry name" value="PBS_lyase_HEAT"/>
</dbReference>
<dbReference type="Pfam" id="PF03130">
    <property type="entry name" value="HEAT_PBS"/>
    <property type="match status" value="1"/>
</dbReference>
<dbReference type="InterPro" id="IPR016024">
    <property type="entry name" value="ARM-type_fold"/>
</dbReference>
<feature type="region of interest" description="Disordered" evidence="1">
    <location>
        <begin position="246"/>
        <end position="287"/>
    </location>
</feature>
<organism evidence="2 3">
    <name type="scientific">Methanoculleus caldifontis</name>
    <dbReference type="NCBI Taxonomy" id="2651577"/>
    <lineage>
        <taxon>Archaea</taxon>
        <taxon>Methanobacteriati</taxon>
        <taxon>Methanobacteriota</taxon>
        <taxon>Stenosarchaea group</taxon>
        <taxon>Methanomicrobia</taxon>
        <taxon>Methanomicrobiales</taxon>
        <taxon>Methanomicrobiaceae</taxon>
        <taxon>Methanoculleus</taxon>
    </lineage>
</organism>
<dbReference type="Pfam" id="PF13646">
    <property type="entry name" value="HEAT_2"/>
    <property type="match status" value="1"/>
</dbReference>
<sequence>MQRRDLPIGESREEKRYDLERMTSGRDTGGLTEALQNSSDPVVRRNAALALGALGEWRAVDPLIRALADPVQGVREGAANALVMVGTPAVEPLIDLLERPGAAAYGLPREAPWEGLTQVDLLGGPEGIPLAKRRLRHTGGITQHDMLGGPEDLRGAGAGTSRDTEEEITQHDLLGGPADVGTRKSLRHRELAQHDLLGGPADAREHEALFPGARRAVVVPEGALPGMGIRRAYAAVILGEIADPRAEGPLGRALNDSDPAVRRAAEDGMARYRERRGAPTPVPPASR</sequence>
<comment type="caution">
    <text evidence="2">The sequence shown here is derived from an EMBL/GenBank/DDBJ whole genome shotgun (WGS) entry which is preliminary data.</text>
</comment>
<dbReference type="EMBL" id="WBKO01000001">
    <property type="protein sequence ID" value="MDV2480457.1"/>
    <property type="molecule type" value="Genomic_DNA"/>
</dbReference>
<dbReference type="Proteomes" id="UP001281203">
    <property type="component" value="Unassembled WGS sequence"/>
</dbReference>
<feature type="compositionally biased region" description="Basic and acidic residues" evidence="1">
    <location>
        <begin position="1"/>
        <end position="24"/>
    </location>
</feature>